<proteinExistence type="inferred from homology"/>
<feature type="domain" description="ABC transmembrane type-1" evidence="8">
    <location>
        <begin position="99"/>
        <end position="280"/>
    </location>
</feature>
<keyword evidence="6 7" id="KW-0472">Membrane</keyword>
<evidence type="ECO:0000256" key="2">
    <source>
        <dbReference type="ARBA" id="ARBA00022448"/>
    </source>
</evidence>
<name>A0A558QT92_9SPHN</name>
<keyword evidence="4 7" id="KW-0812">Transmembrane</keyword>
<evidence type="ECO:0000256" key="6">
    <source>
        <dbReference type="ARBA" id="ARBA00023136"/>
    </source>
</evidence>
<evidence type="ECO:0000313" key="10">
    <source>
        <dbReference type="Proteomes" id="UP000318681"/>
    </source>
</evidence>
<dbReference type="Proteomes" id="UP000318681">
    <property type="component" value="Unassembled WGS sequence"/>
</dbReference>
<dbReference type="CDD" id="cd06261">
    <property type="entry name" value="TM_PBP2"/>
    <property type="match status" value="1"/>
</dbReference>
<evidence type="ECO:0000259" key="8">
    <source>
        <dbReference type="PROSITE" id="PS50928"/>
    </source>
</evidence>
<evidence type="ECO:0000256" key="4">
    <source>
        <dbReference type="ARBA" id="ARBA00022692"/>
    </source>
</evidence>
<organism evidence="9 10">
    <name type="scientific">Alterirhizorhabdus solaris</name>
    <dbReference type="NCBI Taxonomy" id="2529389"/>
    <lineage>
        <taxon>Bacteria</taxon>
        <taxon>Pseudomonadati</taxon>
        <taxon>Pseudomonadota</taxon>
        <taxon>Alphaproteobacteria</taxon>
        <taxon>Sphingomonadales</taxon>
        <taxon>Rhizorhabdaceae</taxon>
        <taxon>Alterirhizorhabdus</taxon>
    </lineage>
</organism>
<feature type="transmembrane region" description="Helical" evidence="7">
    <location>
        <begin position="12"/>
        <end position="34"/>
    </location>
</feature>
<evidence type="ECO:0000256" key="7">
    <source>
        <dbReference type="RuleBase" id="RU363032"/>
    </source>
</evidence>
<comment type="similarity">
    <text evidence="7">Belongs to the binding-protein-dependent transport system permease family.</text>
</comment>
<sequence>MNPQVISLIARRIGISLATLLLVSFVVFAVSLLMEGDVAEAILGQSATPEAVAGLRAAMHLDEPAYLRYLRWLGGVLTGDAGTSLVTGTPVSALLAARLPNSLLLAGLTTLFSVPIALGLGIASAVKRGSTFDRVVSFVAIAVVSVPEFLIATLAVMLFAVTLRWLPALSSTREIYSLWDMARVFAMPVLSLSCVVIAQMVRMTRAAVIDQLDSSYVEAARLKGVRPMRIVLRHALPNAIGPIATAVALSLSVLLGGVIVVEIIFNYPGVARLMVDAVAT</sequence>
<dbReference type="SUPFAM" id="SSF161098">
    <property type="entry name" value="MetI-like"/>
    <property type="match status" value="1"/>
</dbReference>
<keyword evidence="3" id="KW-1003">Cell membrane</keyword>
<reference evidence="9 10" key="1">
    <citation type="submission" date="2019-07" db="EMBL/GenBank/DDBJ databases">
        <title>Sphingomonas solaris sp. nov., isolated from a solar panel from Boston, Massachusetts.</title>
        <authorList>
            <person name="Tanner K."/>
            <person name="Pascual J."/>
            <person name="Mancuso C."/>
            <person name="Pereto J."/>
            <person name="Khalil A."/>
            <person name="Vilanova C."/>
        </authorList>
    </citation>
    <scope>NUCLEOTIDE SEQUENCE [LARGE SCALE GENOMIC DNA]</scope>
    <source>
        <strain evidence="9 10">R4DWN</strain>
    </source>
</reference>
<feature type="transmembrane region" description="Helical" evidence="7">
    <location>
        <begin position="181"/>
        <end position="201"/>
    </location>
</feature>
<dbReference type="PANTHER" id="PTHR43163:SF3">
    <property type="entry name" value="PEPTIDE ABC TRANSPORTER PERMEASE PROTEIN"/>
    <property type="match status" value="1"/>
</dbReference>
<dbReference type="RefSeq" id="WP_145155385.1">
    <property type="nucleotide sequence ID" value="NZ_VNIM01000128.1"/>
</dbReference>
<dbReference type="PANTHER" id="PTHR43163">
    <property type="entry name" value="DIPEPTIDE TRANSPORT SYSTEM PERMEASE PROTEIN DPPB-RELATED"/>
    <property type="match status" value="1"/>
</dbReference>
<comment type="subcellular location">
    <subcellularLocation>
        <location evidence="1 7">Cell membrane</location>
        <topology evidence="1 7">Multi-pass membrane protein</topology>
    </subcellularLocation>
</comment>
<evidence type="ECO:0000313" key="9">
    <source>
        <dbReference type="EMBL" id="TVV70360.1"/>
    </source>
</evidence>
<dbReference type="InterPro" id="IPR000515">
    <property type="entry name" value="MetI-like"/>
</dbReference>
<keyword evidence="5 7" id="KW-1133">Transmembrane helix</keyword>
<gene>
    <name evidence="9" type="ORF">FOY91_19280</name>
</gene>
<keyword evidence="2 7" id="KW-0813">Transport</keyword>
<evidence type="ECO:0000256" key="5">
    <source>
        <dbReference type="ARBA" id="ARBA00022989"/>
    </source>
</evidence>
<comment type="caution">
    <text evidence="9">The sequence shown here is derived from an EMBL/GenBank/DDBJ whole genome shotgun (WGS) entry which is preliminary data.</text>
</comment>
<accession>A0A558QT92</accession>
<feature type="non-terminal residue" evidence="9">
    <location>
        <position position="280"/>
    </location>
</feature>
<dbReference type="Gene3D" id="1.10.3720.10">
    <property type="entry name" value="MetI-like"/>
    <property type="match status" value="1"/>
</dbReference>
<feature type="transmembrane region" description="Helical" evidence="7">
    <location>
        <begin position="239"/>
        <end position="265"/>
    </location>
</feature>
<dbReference type="Pfam" id="PF00528">
    <property type="entry name" value="BPD_transp_1"/>
    <property type="match status" value="1"/>
</dbReference>
<dbReference type="AlphaFoldDB" id="A0A558QT92"/>
<dbReference type="GO" id="GO:0055085">
    <property type="term" value="P:transmembrane transport"/>
    <property type="evidence" value="ECO:0007669"/>
    <property type="project" value="InterPro"/>
</dbReference>
<dbReference type="GO" id="GO:0005886">
    <property type="term" value="C:plasma membrane"/>
    <property type="evidence" value="ECO:0007669"/>
    <property type="project" value="UniProtKB-SubCell"/>
</dbReference>
<keyword evidence="10" id="KW-1185">Reference proteome</keyword>
<dbReference type="Pfam" id="PF19300">
    <property type="entry name" value="BPD_transp_1_N"/>
    <property type="match status" value="1"/>
</dbReference>
<dbReference type="InterPro" id="IPR035906">
    <property type="entry name" value="MetI-like_sf"/>
</dbReference>
<dbReference type="EMBL" id="VNIM01000128">
    <property type="protein sequence ID" value="TVV70360.1"/>
    <property type="molecule type" value="Genomic_DNA"/>
</dbReference>
<evidence type="ECO:0000256" key="3">
    <source>
        <dbReference type="ARBA" id="ARBA00022475"/>
    </source>
</evidence>
<protein>
    <submittedName>
        <fullName evidence="9">ABC transporter permease</fullName>
    </submittedName>
</protein>
<dbReference type="InterPro" id="IPR045621">
    <property type="entry name" value="BPD_transp_1_N"/>
</dbReference>
<evidence type="ECO:0000256" key="1">
    <source>
        <dbReference type="ARBA" id="ARBA00004651"/>
    </source>
</evidence>
<feature type="transmembrane region" description="Helical" evidence="7">
    <location>
        <begin position="135"/>
        <end position="161"/>
    </location>
</feature>
<dbReference type="PROSITE" id="PS50928">
    <property type="entry name" value="ABC_TM1"/>
    <property type="match status" value="1"/>
</dbReference>
<feature type="transmembrane region" description="Helical" evidence="7">
    <location>
        <begin position="103"/>
        <end position="123"/>
    </location>
</feature>
<dbReference type="OrthoDB" id="9807402at2"/>